<dbReference type="PANTHER" id="PTHR39069:SF4">
    <property type="entry name" value="LD24340P"/>
    <property type="match status" value="1"/>
</dbReference>
<evidence type="ECO:0000313" key="1">
    <source>
        <dbReference type="Proteomes" id="UP000504634"/>
    </source>
</evidence>
<organism evidence="1 2">
    <name type="scientific">Drosophila lebanonensis</name>
    <name type="common">Fruit fly</name>
    <name type="synonym">Scaptodrosophila lebanonensis</name>
    <dbReference type="NCBI Taxonomy" id="7225"/>
    <lineage>
        <taxon>Eukaryota</taxon>
        <taxon>Metazoa</taxon>
        <taxon>Ecdysozoa</taxon>
        <taxon>Arthropoda</taxon>
        <taxon>Hexapoda</taxon>
        <taxon>Insecta</taxon>
        <taxon>Pterygota</taxon>
        <taxon>Neoptera</taxon>
        <taxon>Endopterygota</taxon>
        <taxon>Diptera</taxon>
        <taxon>Brachycera</taxon>
        <taxon>Muscomorpha</taxon>
        <taxon>Ephydroidea</taxon>
        <taxon>Drosophilidae</taxon>
        <taxon>Scaptodrosophila</taxon>
    </lineage>
</organism>
<dbReference type="OrthoDB" id="5912242at2759"/>
<dbReference type="Proteomes" id="UP000504634">
    <property type="component" value="Unplaced"/>
</dbReference>
<sequence length="370" mass="41434">MCICSHLKYIYITYKLKMHIPQLHGKFTKPGGGFWNIGSLLMLSCLVFICGASADDLLELSCTTNAHCAQFELSNVSRSHCEESRCICTTWNSSLEHVDCQPRDHKLSNIIGGPCPCSQSHAECDSDKQQCYCAPNYIPSEDRRRCLPRSVPLDAHCESDRQCQEMNPFAFCQTGQHRCLCRQEFENHNGKCLHRLATNCTADKDCGNCGSAFCMLGLKKCVCSPNFVQNQKMNKCVPGAAFGATCERSAVCQLLLGAGGQCRENRCGCRVQYYAKKRPETDLTNDLSAEERIMCQPIVAYGSYCRNDSDCQQELLTPSPMRCKMGECHCNNNYKTLDNVECVMISEAIDVAVSRWTWILAILPLVNAYH</sequence>
<dbReference type="AlphaFoldDB" id="A0A6J2T663"/>
<dbReference type="RefSeq" id="XP_030371509.1">
    <property type="nucleotide sequence ID" value="XM_030515649.1"/>
</dbReference>
<dbReference type="PANTHER" id="PTHR39069">
    <property type="entry name" value="ECDYSONE-INDUCIBLE GENE E1, ISOFORM A"/>
    <property type="match status" value="1"/>
</dbReference>
<protein>
    <submittedName>
        <fullName evidence="2">Tenascin</fullName>
    </submittedName>
</protein>
<name>A0A6J2T663_DROLE</name>
<evidence type="ECO:0000313" key="2">
    <source>
        <dbReference type="RefSeq" id="XP_030371509.1"/>
    </source>
</evidence>
<gene>
    <name evidence="2" type="primary">LOC115621838</name>
</gene>
<reference evidence="2" key="1">
    <citation type="submission" date="2025-08" db="UniProtKB">
        <authorList>
            <consortium name="RefSeq"/>
        </authorList>
    </citation>
    <scope>IDENTIFICATION</scope>
    <source>
        <strain evidence="2">11010-0011.00</strain>
        <tissue evidence="2">Whole body</tissue>
    </source>
</reference>
<accession>A0A6J2T663</accession>
<proteinExistence type="predicted"/>
<dbReference type="GeneID" id="115621838"/>
<keyword evidence="1" id="KW-1185">Reference proteome</keyword>